<dbReference type="Gene3D" id="2.30.29.30">
    <property type="entry name" value="Pleckstrin-homology domain (PH domain)/Phosphotyrosine-binding domain (PTB)"/>
    <property type="match status" value="1"/>
</dbReference>
<name>A0A7J0F5Z0_9ERIC</name>
<evidence type="ECO:0000259" key="2">
    <source>
        <dbReference type="SMART" id="SM00568"/>
    </source>
</evidence>
<dbReference type="AlphaFoldDB" id="A0A7J0F5Z0"/>
<dbReference type="PANTHER" id="PTHR22778:SF52">
    <property type="entry name" value="SERINE HYDROLASE FSH DOMAIN-CONTAINING PROTEIN"/>
    <property type="match status" value="1"/>
</dbReference>
<evidence type="ECO:0000313" key="3">
    <source>
        <dbReference type="EMBL" id="GFY94061.1"/>
    </source>
</evidence>
<dbReference type="PANTHER" id="PTHR22778">
    <property type="entry name" value="OVARIAN CANCER GENE-2 PROTEIN-RELATED"/>
    <property type="match status" value="1"/>
</dbReference>
<feature type="compositionally biased region" description="Basic and acidic residues" evidence="1">
    <location>
        <begin position="276"/>
        <end position="287"/>
    </location>
</feature>
<dbReference type="Proteomes" id="UP000585474">
    <property type="component" value="Unassembled WGS sequence"/>
</dbReference>
<dbReference type="InterPro" id="IPR004182">
    <property type="entry name" value="GRAM"/>
</dbReference>
<dbReference type="OrthoDB" id="640718at2759"/>
<dbReference type="InterPro" id="IPR029058">
    <property type="entry name" value="AB_hydrolase_fold"/>
</dbReference>
<reference evidence="3 4" key="1">
    <citation type="submission" date="2019-07" db="EMBL/GenBank/DDBJ databases">
        <title>De Novo Assembly of kiwifruit Actinidia rufa.</title>
        <authorList>
            <person name="Sugita-Konishi S."/>
            <person name="Sato K."/>
            <person name="Mori E."/>
            <person name="Abe Y."/>
            <person name="Kisaki G."/>
            <person name="Hamano K."/>
            <person name="Suezawa K."/>
            <person name="Otani M."/>
            <person name="Fukuda T."/>
            <person name="Manabe T."/>
            <person name="Gomi K."/>
            <person name="Tabuchi M."/>
            <person name="Akimitsu K."/>
            <person name="Kataoka I."/>
        </authorList>
    </citation>
    <scope>NUCLEOTIDE SEQUENCE [LARGE SCALE GENOMIC DNA]</scope>
    <source>
        <strain evidence="4">cv. Fuchu</strain>
    </source>
</reference>
<proteinExistence type="predicted"/>
<evidence type="ECO:0000256" key="1">
    <source>
        <dbReference type="SAM" id="MobiDB-lite"/>
    </source>
</evidence>
<protein>
    <submittedName>
        <fullName evidence="3">GRAM domain family protein</fullName>
    </submittedName>
</protein>
<gene>
    <name evidence="3" type="ORF">Acr_09g0005070</name>
</gene>
<dbReference type="SUPFAM" id="SSF53474">
    <property type="entry name" value="alpha/beta-Hydrolases"/>
    <property type="match status" value="1"/>
</dbReference>
<evidence type="ECO:0000313" key="4">
    <source>
        <dbReference type="Proteomes" id="UP000585474"/>
    </source>
</evidence>
<dbReference type="EMBL" id="BJWL01000009">
    <property type="protein sequence ID" value="GFY94061.1"/>
    <property type="molecule type" value="Genomic_DNA"/>
</dbReference>
<dbReference type="InterPro" id="IPR005645">
    <property type="entry name" value="FSH-like_dom"/>
</dbReference>
<feature type="region of interest" description="Disordered" evidence="1">
    <location>
        <begin position="269"/>
        <end position="303"/>
    </location>
</feature>
<dbReference type="Pfam" id="PF03959">
    <property type="entry name" value="FSH1"/>
    <property type="match status" value="1"/>
</dbReference>
<keyword evidence="4" id="KW-1185">Reference proteome</keyword>
<dbReference type="FunFam" id="3.40.50.1820:FF:000843">
    <property type="entry name" value="Predicted protein"/>
    <property type="match status" value="1"/>
</dbReference>
<feature type="domain" description="GRAM" evidence="2">
    <location>
        <begin position="400"/>
        <end position="477"/>
    </location>
</feature>
<accession>A0A7J0F5Z0</accession>
<dbReference type="Pfam" id="PF02893">
    <property type="entry name" value="GRAM"/>
    <property type="match status" value="1"/>
</dbReference>
<organism evidence="3 4">
    <name type="scientific">Actinidia rufa</name>
    <dbReference type="NCBI Taxonomy" id="165716"/>
    <lineage>
        <taxon>Eukaryota</taxon>
        <taxon>Viridiplantae</taxon>
        <taxon>Streptophyta</taxon>
        <taxon>Embryophyta</taxon>
        <taxon>Tracheophyta</taxon>
        <taxon>Spermatophyta</taxon>
        <taxon>Magnoliopsida</taxon>
        <taxon>eudicotyledons</taxon>
        <taxon>Gunneridae</taxon>
        <taxon>Pentapetalae</taxon>
        <taxon>asterids</taxon>
        <taxon>Ericales</taxon>
        <taxon>Actinidiaceae</taxon>
        <taxon>Actinidia</taxon>
    </lineage>
</organism>
<comment type="caution">
    <text evidence="3">The sequence shown here is derived from an EMBL/GenBank/DDBJ whole genome shotgun (WGS) entry which is preliminary data.</text>
</comment>
<dbReference type="SMART" id="SM00568">
    <property type="entry name" value="GRAM"/>
    <property type="match status" value="1"/>
</dbReference>
<dbReference type="Gene3D" id="3.40.50.1820">
    <property type="entry name" value="alpha/beta hydrolase"/>
    <property type="match status" value="1"/>
</dbReference>
<sequence>MALHKLSPLRSTNYPAVPKYLSRRTKTLKVKMEIREKPRVLCLHGYRTSGQILQKQIGRWPEAVLGKLDLVFLDGPCPARGKSDVEGFYDPPYFEWYYCNEDFTEYYNFEECLAYLEDYMIKHGPFDGLLGFSQGAILSAVLPGMQMEGVALTKVPLIKFLIIVSGTKFGGYKFGLPKLAANAFASPVKLPSLHFIGERDFLKERGIALLESFEDPTVIYHNRGHTVPRLDEKGLETMLGFIEKIEKMQLQEKNQEELCREIRDLKRNIPYTSDSNGDHENGSDRNGKGTVNETRSKKSVRWSEELVMESPSAGAIPSVNAVGGGGAVGGSNPYVASSPPPSYTTSVKKWRKKVGEATRKAEDFAGNTWQHLKTAPSFSDAALGRIAQGTKVLAEGGHEKIFRHTFETVPEEQLHNSFACYLSTSAGPVMGTLYVSTAKLAYCSDNPLSYKVDDKTEWSYYKVVIPLHQLKAVNPSLSRANQAEKYIQVISVDNHEFWYMGFLNYDGAVSCLQDILQSRELSV</sequence>
<dbReference type="InterPro" id="IPR011993">
    <property type="entry name" value="PH-like_dom_sf"/>
</dbReference>